<dbReference type="Pfam" id="PF13186">
    <property type="entry name" value="SPASM"/>
    <property type="match status" value="1"/>
</dbReference>
<keyword evidence="5" id="KW-0408">Iron</keyword>
<dbReference type="InterPro" id="IPR023885">
    <property type="entry name" value="4Fe4S-binding_SPASM_dom"/>
</dbReference>
<dbReference type="SFLD" id="SFLDG01067">
    <property type="entry name" value="SPASM/twitch_domain_containing"/>
    <property type="match status" value="1"/>
</dbReference>
<dbReference type="InterPro" id="IPR058240">
    <property type="entry name" value="rSAM_sf"/>
</dbReference>
<dbReference type="GO" id="GO:0046872">
    <property type="term" value="F:metal ion binding"/>
    <property type="evidence" value="ECO:0007669"/>
    <property type="project" value="UniProtKB-KW"/>
</dbReference>
<dbReference type="SUPFAM" id="SSF102114">
    <property type="entry name" value="Radical SAM enzymes"/>
    <property type="match status" value="1"/>
</dbReference>
<dbReference type="InterPro" id="IPR050377">
    <property type="entry name" value="Radical_SAM_PqqE_MftC-like"/>
</dbReference>
<name>A0A953M224_9BACT</name>
<evidence type="ECO:0000256" key="6">
    <source>
        <dbReference type="ARBA" id="ARBA00023014"/>
    </source>
</evidence>
<evidence type="ECO:0000259" key="7">
    <source>
        <dbReference type="PROSITE" id="PS51918"/>
    </source>
</evidence>
<sequence>MKENQASTEQKKGHTIEHRQDQYGIRPEAQEFPMMCVISFVYVCNAQCPNCPYTNSAIRSDYKDRPLMNEDTFRLIADQCGEYGAWVRISGGGEPMLHPKAVELVEYAKKAGAKIGLITNGSRFTGESSRRLLEAQVDMIEFSVDAADPETYDKVRKGLDWDTLLTNVKRMVELRNRMQSATKIIASGVNQTGVDIDAVAKFWEPLVDNFQKRKYLTWGINDPSKSADPDPYLPPEQMIPCPFLFERLNIDSRGKVMVCGFDIAAVTDMGNIHEKSIKEIWHGEGFEFYRQKHLSQRGSELELCKNCPDWKYRSWKHNYWKIVKNAEEKRQQRYEKLDLQDAEGCMAEEEKD</sequence>
<keyword evidence="4" id="KW-0479">Metal-binding</keyword>
<proteinExistence type="predicted"/>
<dbReference type="CDD" id="cd21109">
    <property type="entry name" value="SPASM"/>
    <property type="match status" value="1"/>
</dbReference>
<dbReference type="CDD" id="cd01335">
    <property type="entry name" value="Radical_SAM"/>
    <property type="match status" value="1"/>
</dbReference>
<gene>
    <name evidence="8" type="ORF">K8I29_12305</name>
</gene>
<evidence type="ECO:0000256" key="5">
    <source>
        <dbReference type="ARBA" id="ARBA00023004"/>
    </source>
</evidence>
<evidence type="ECO:0000256" key="4">
    <source>
        <dbReference type="ARBA" id="ARBA00022723"/>
    </source>
</evidence>
<dbReference type="InterPro" id="IPR034391">
    <property type="entry name" value="AdoMet-like_SPASM_containing"/>
</dbReference>
<organism evidence="8 9">
    <name type="scientific">Candidatus Nitrobium versatile</name>
    <dbReference type="NCBI Taxonomy" id="2884831"/>
    <lineage>
        <taxon>Bacteria</taxon>
        <taxon>Pseudomonadati</taxon>
        <taxon>Nitrospirota</taxon>
        <taxon>Nitrospiria</taxon>
        <taxon>Nitrospirales</taxon>
        <taxon>Nitrospiraceae</taxon>
        <taxon>Candidatus Nitrobium</taxon>
    </lineage>
</organism>
<comment type="cofactor">
    <cofactor evidence="1">
        <name>[4Fe-4S] cluster</name>
        <dbReference type="ChEBI" id="CHEBI:49883"/>
    </cofactor>
</comment>
<dbReference type="PANTHER" id="PTHR11228">
    <property type="entry name" value="RADICAL SAM DOMAIN PROTEIN"/>
    <property type="match status" value="1"/>
</dbReference>
<keyword evidence="6" id="KW-0411">Iron-sulfur</keyword>
<dbReference type="GO" id="GO:0051536">
    <property type="term" value="F:iron-sulfur cluster binding"/>
    <property type="evidence" value="ECO:0007669"/>
    <property type="project" value="UniProtKB-KW"/>
</dbReference>
<dbReference type="PANTHER" id="PTHR11228:SF34">
    <property type="entry name" value="TUNGSTEN-CONTAINING ALDEHYDE FERREDOXIN OXIDOREDUCTASE COFACTOR MODIFYING PROTEIN"/>
    <property type="match status" value="1"/>
</dbReference>
<keyword evidence="2" id="KW-0004">4Fe-4S</keyword>
<dbReference type="GO" id="GO:0003824">
    <property type="term" value="F:catalytic activity"/>
    <property type="evidence" value="ECO:0007669"/>
    <property type="project" value="InterPro"/>
</dbReference>
<evidence type="ECO:0000256" key="1">
    <source>
        <dbReference type="ARBA" id="ARBA00001966"/>
    </source>
</evidence>
<feature type="domain" description="Radical SAM core" evidence="7">
    <location>
        <begin position="30"/>
        <end position="262"/>
    </location>
</feature>
<dbReference type="Pfam" id="PF04055">
    <property type="entry name" value="Radical_SAM"/>
    <property type="match status" value="1"/>
</dbReference>
<evidence type="ECO:0000256" key="2">
    <source>
        <dbReference type="ARBA" id="ARBA00022485"/>
    </source>
</evidence>
<reference evidence="8" key="1">
    <citation type="journal article" date="2021" name="bioRxiv">
        <title>Unraveling nitrogen, sulfur and carbon metabolic pathways and microbial community transcriptional responses to substrate deprivation and toxicity stresses in a bioreactor mimicking anoxic brackish coastal sediment conditions.</title>
        <authorList>
            <person name="Martins P.D."/>
            <person name="Echeveste M.J."/>
            <person name="Arshad A."/>
            <person name="Kurth J."/>
            <person name="Ouboter H."/>
            <person name="Jetten M.S.M."/>
            <person name="Welte C.U."/>
        </authorList>
    </citation>
    <scope>NUCLEOTIDE SEQUENCE</scope>
    <source>
        <strain evidence="8">MAG_39</strain>
    </source>
</reference>
<reference evidence="8" key="2">
    <citation type="submission" date="2021-08" db="EMBL/GenBank/DDBJ databases">
        <authorList>
            <person name="Dalcin Martins P."/>
        </authorList>
    </citation>
    <scope>NUCLEOTIDE SEQUENCE</scope>
    <source>
        <strain evidence="8">MAG_39</strain>
    </source>
</reference>
<dbReference type="Gene3D" id="3.20.20.70">
    <property type="entry name" value="Aldolase class I"/>
    <property type="match status" value="1"/>
</dbReference>
<dbReference type="SFLD" id="SFLDG01387">
    <property type="entry name" value="BtrN-like_SPASM_domain_contain"/>
    <property type="match status" value="1"/>
</dbReference>
<dbReference type="InterPro" id="IPR007197">
    <property type="entry name" value="rSAM"/>
</dbReference>
<dbReference type="EMBL" id="JAIOIV010000100">
    <property type="protein sequence ID" value="MBZ0156977.1"/>
    <property type="molecule type" value="Genomic_DNA"/>
</dbReference>
<accession>A0A953M224</accession>
<dbReference type="AlphaFoldDB" id="A0A953M224"/>
<keyword evidence="3" id="KW-0949">S-adenosyl-L-methionine</keyword>
<evidence type="ECO:0000256" key="3">
    <source>
        <dbReference type="ARBA" id="ARBA00022691"/>
    </source>
</evidence>
<dbReference type="Proteomes" id="UP000705867">
    <property type="component" value="Unassembled WGS sequence"/>
</dbReference>
<dbReference type="SFLD" id="SFLDS00029">
    <property type="entry name" value="Radical_SAM"/>
    <property type="match status" value="1"/>
</dbReference>
<evidence type="ECO:0000313" key="9">
    <source>
        <dbReference type="Proteomes" id="UP000705867"/>
    </source>
</evidence>
<dbReference type="InterPro" id="IPR013785">
    <property type="entry name" value="Aldolase_TIM"/>
</dbReference>
<comment type="caution">
    <text evidence="8">The sequence shown here is derived from an EMBL/GenBank/DDBJ whole genome shotgun (WGS) entry which is preliminary data.</text>
</comment>
<evidence type="ECO:0000313" key="8">
    <source>
        <dbReference type="EMBL" id="MBZ0156977.1"/>
    </source>
</evidence>
<dbReference type="PROSITE" id="PS51918">
    <property type="entry name" value="RADICAL_SAM"/>
    <property type="match status" value="1"/>
</dbReference>
<protein>
    <submittedName>
        <fullName evidence="8">Radical SAM protein</fullName>
    </submittedName>
</protein>